<feature type="region of interest" description="Disordered" evidence="1">
    <location>
        <begin position="335"/>
        <end position="359"/>
    </location>
</feature>
<dbReference type="AlphaFoldDB" id="A0A316UWK0"/>
<dbReference type="PANTHER" id="PTHR16161:SF0">
    <property type="entry name" value="TRANSCRIPTIONAL PROTEIN SWT1"/>
    <property type="match status" value="1"/>
</dbReference>
<feature type="compositionally biased region" description="Low complexity" evidence="1">
    <location>
        <begin position="40"/>
        <end position="66"/>
    </location>
</feature>
<sequence>MANNPHFDFTPTLSSSYSHSSSSSSRALQSADNNPYFEFQGSSSSSSYHRSPPGGSRRSSASSGGQRRYRTSSPVNTFHGPPPASTTGNGGWREIERVAGSDSTHQQDKTALGDALLEGSKHGGPQSVCVLDTNTLVHAAAFFESLFRLLLQGMANASSPISSSSSSTSSGRHSNPFVLVIPHFVLEELDALKVRPSVGPQARKANHILLRALEAQQRLARQLRQREDGQGRSSSPKNSGEELPRSRLCILVEKAQEALPRSARSTGWSVDVALVSLCHTLQRQTGLPVVFCSNDTNARTRAEIEGVQTFDLGAVLRASARVRAKERSKVRRVSGGDRSSAASIWSGSGRRGSDGDERAVEGRIGEASCPDEAPEMLLEQWAVQIGGGTTGDDAGCDGKDEADSARVLGEQALPSLRVSNGYSTALTQPSTEDDGMDMDLDAQAAAPHQEHTHQPQDAVTKRTRLSTSDPPTGTTDHFPASTNQLADLPPSADVELNPTFHWPSGGTTSWSGNSSAKASSQRQLRPLPKSVEARQTTSDGRTANGGALAS</sequence>
<dbReference type="EMBL" id="KZ819664">
    <property type="protein sequence ID" value="PWN29178.1"/>
    <property type="molecule type" value="Genomic_DNA"/>
</dbReference>
<feature type="domain" description="PIN" evidence="2">
    <location>
        <begin position="129"/>
        <end position="312"/>
    </location>
</feature>
<dbReference type="RefSeq" id="XP_025363790.1">
    <property type="nucleotide sequence ID" value="XM_025503465.1"/>
</dbReference>
<proteinExistence type="predicted"/>
<dbReference type="Pfam" id="PF13638">
    <property type="entry name" value="PIN_4"/>
    <property type="match status" value="1"/>
</dbReference>
<dbReference type="PANTHER" id="PTHR16161">
    <property type="entry name" value="TRANSCRIPTIONAL PROTEIN SWT1"/>
    <property type="match status" value="1"/>
</dbReference>
<feature type="compositionally biased region" description="Low complexity" evidence="1">
    <location>
        <begin position="14"/>
        <end position="25"/>
    </location>
</feature>
<feature type="region of interest" description="Disordered" evidence="1">
    <location>
        <begin position="444"/>
        <end position="550"/>
    </location>
</feature>
<feature type="compositionally biased region" description="Low complexity" evidence="1">
    <location>
        <begin position="504"/>
        <end position="520"/>
    </location>
</feature>
<accession>A0A316UWK0</accession>
<organism evidence="3 4">
    <name type="scientific">Jaminaea rosea</name>
    <dbReference type="NCBI Taxonomy" id="1569628"/>
    <lineage>
        <taxon>Eukaryota</taxon>
        <taxon>Fungi</taxon>
        <taxon>Dikarya</taxon>
        <taxon>Basidiomycota</taxon>
        <taxon>Ustilaginomycotina</taxon>
        <taxon>Exobasidiomycetes</taxon>
        <taxon>Microstromatales</taxon>
        <taxon>Microstromatales incertae sedis</taxon>
        <taxon>Jaminaea</taxon>
    </lineage>
</organism>
<dbReference type="Proteomes" id="UP000245884">
    <property type="component" value="Unassembled WGS sequence"/>
</dbReference>
<name>A0A316UWK0_9BASI</name>
<gene>
    <name evidence="3" type="ORF">BDZ90DRAFT_140560</name>
</gene>
<evidence type="ECO:0000313" key="4">
    <source>
        <dbReference type="Proteomes" id="UP000245884"/>
    </source>
</evidence>
<reference evidence="3 4" key="1">
    <citation type="journal article" date="2018" name="Mol. Biol. Evol.">
        <title>Broad Genomic Sampling Reveals a Smut Pathogenic Ancestry of the Fungal Clade Ustilaginomycotina.</title>
        <authorList>
            <person name="Kijpornyongpan T."/>
            <person name="Mondo S.J."/>
            <person name="Barry K."/>
            <person name="Sandor L."/>
            <person name="Lee J."/>
            <person name="Lipzen A."/>
            <person name="Pangilinan J."/>
            <person name="LaButti K."/>
            <person name="Hainaut M."/>
            <person name="Henrissat B."/>
            <person name="Grigoriev I.V."/>
            <person name="Spatafora J.W."/>
            <person name="Aime M.C."/>
        </authorList>
    </citation>
    <scope>NUCLEOTIDE SEQUENCE [LARGE SCALE GENOMIC DNA]</scope>
    <source>
        <strain evidence="3 4">MCA 5214</strain>
    </source>
</reference>
<dbReference type="GeneID" id="37025288"/>
<dbReference type="GO" id="GO:0005634">
    <property type="term" value="C:nucleus"/>
    <property type="evidence" value="ECO:0007669"/>
    <property type="project" value="TreeGrafter"/>
</dbReference>
<evidence type="ECO:0000259" key="2">
    <source>
        <dbReference type="Pfam" id="PF13638"/>
    </source>
</evidence>
<dbReference type="InterPro" id="IPR052626">
    <property type="entry name" value="SWT1_Regulator"/>
</dbReference>
<feature type="region of interest" description="Disordered" evidence="1">
    <location>
        <begin position="1"/>
        <end position="92"/>
    </location>
</feature>
<evidence type="ECO:0000256" key="1">
    <source>
        <dbReference type="SAM" id="MobiDB-lite"/>
    </source>
</evidence>
<feature type="region of interest" description="Disordered" evidence="1">
    <location>
        <begin position="221"/>
        <end position="244"/>
    </location>
</feature>
<evidence type="ECO:0000313" key="3">
    <source>
        <dbReference type="EMBL" id="PWN29178.1"/>
    </source>
</evidence>
<feature type="compositionally biased region" description="Polar residues" evidence="1">
    <location>
        <begin position="465"/>
        <end position="485"/>
    </location>
</feature>
<dbReference type="InterPro" id="IPR002716">
    <property type="entry name" value="PIN_dom"/>
</dbReference>
<dbReference type="Gene3D" id="3.40.50.1010">
    <property type="entry name" value="5'-nuclease"/>
    <property type="match status" value="1"/>
</dbReference>
<feature type="compositionally biased region" description="Low complexity" evidence="1">
    <location>
        <begin position="337"/>
        <end position="348"/>
    </location>
</feature>
<protein>
    <recommendedName>
        <fullName evidence="2">PIN domain-containing protein</fullName>
    </recommendedName>
</protein>
<dbReference type="OrthoDB" id="2017974at2759"/>
<keyword evidence="4" id="KW-1185">Reference proteome</keyword>